<protein>
    <submittedName>
        <fullName evidence="1">Uncharacterized protein</fullName>
    </submittedName>
</protein>
<organism evidence="1 2">
    <name type="scientific">Zarea fungicola</name>
    <dbReference type="NCBI Taxonomy" id="93591"/>
    <lineage>
        <taxon>Eukaryota</taxon>
        <taxon>Fungi</taxon>
        <taxon>Dikarya</taxon>
        <taxon>Ascomycota</taxon>
        <taxon>Pezizomycotina</taxon>
        <taxon>Sordariomycetes</taxon>
        <taxon>Hypocreomycetidae</taxon>
        <taxon>Hypocreales</taxon>
        <taxon>Cordycipitaceae</taxon>
        <taxon>Zarea</taxon>
    </lineage>
</organism>
<dbReference type="Proteomes" id="UP001143910">
    <property type="component" value="Unassembled WGS sequence"/>
</dbReference>
<reference evidence="1" key="1">
    <citation type="submission" date="2022-08" db="EMBL/GenBank/DDBJ databases">
        <title>Genome Sequence of Lecanicillium fungicola.</title>
        <authorList>
            <person name="Buettner E."/>
        </authorList>
    </citation>
    <scope>NUCLEOTIDE SEQUENCE</scope>
    <source>
        <strain evidence="1">Babe33</strain>
    </source>
</reference>
<gene>
    <name evidence="1" type="ORF">NQ176_g8838</name>
</gene>
<proteinExistence type="predicted"/>
<evidence type="ECO:0000313" key="1">
    <source>
        <dbReference type="EMBL" id="KAJ2969119.1"/>
    </source>
</evidence>
<keyword evidence="2" id="KW-1185">Reference proteome</keyword>
<name>A0ACC1MQN2_9HYPO</name>
<accession>A0ACC1MQN2</accession>
<sequence length="175" mass="19234">MTISRCIVNVNTEWPSLGGEDAACFSQCGLPSQVLCWQNAAFLSSNRGNVEIVQLLLKKDKSVLNSKDDRGLTPLSWAAQKGSVPIVQMLLAIESIEANMADNQGWTPLCHASWSVHDEVVELLAEFDATSLELKTNEGKTPISLACENDQFKVVRRLRKKGVDIDTEIKRGGHP</sequence>
<comment type="caution">
    <text evidence="1">The sequence shown here is derived from an EMBL/GenBank/DDBJ whole genome shotgun (WGS) entry which is preliminary data.</text>
</comment>
<evidence type="ECO:0000313" key="2">
    <source>
        <dbReference type="Proteomes" id="UP001143910"/>
    </source>
</evidence>
<dbReference type="EMBL" id="JANJQO010001820">
    <property type="protein sequence ID" value="KAJ2969119.1"/>
    <property type="molecule type" value="Genomic_DNA"/>
</dbReference>